<dbReference type="EMBL" id="JBBPEH010000005">
    <property type="protein sequence ID" value="KAK7538276.1"/>
    <property type="molecule type" value="Genomic_DNA"/>
</dbReference>
<dbReference type="Proteomes" id="UP001360953">
    <property type="component" value="Unassembled WGS sequence"/>
</dbReference>
<evidence type="ECO:0000313" key="2">
    <source>
        <dbReference type="EMBL" id="KAK7538276.1"/>
    </source>
</evidence>
<organism evidence="2 3">
    <name type="scientific">Phyllosticta citribraziliensis</name>
    <dbReference type="NCBI Taxonomy" id="989973"/>
    <lineage>
        <taxon>Eukaryota</taxon>
        <taxon>Fungi</taxon>
        <taxon>Dikarya</taxon>
        <taxon>Ascomycota</taxon>
        <taxon>Pezizomycotina</taxon>
        <taxon>Dothideomycetes</taxon>
        <taxon>Dothideomycetes incertae sedis</taxon>
        <taxon>Botryosphaeriales</taxon>
        <taxon>Phyllostictaceae</taxon>
        <taxon>Phyllosticta</taxon>
    </lineage>
</organism>
<feature type="region of interest" description="Disordered" evidence="1">
    <location>
        <begin position="213"/>
        <end position="248"/>
    </location>
</feature>
<dbReference type="RefSeq" id="XP_066655963.1">
    <property type="nucleotide sequence ID" value="XM_066802531.1"/>
</dbReference>
<dbReference type="InterPro" id="IPR027417">
    <property type="entry name" value="P-loop_NTPase"/>
</dbReference>
<dbReference type="SUPFAM" id="SSF52540">
    <property type="entry name" value="P-loop containing nucleoside triphosphate hydrolases"/>
    <property type="match status" value="1"/>
</dbReference>
<feature type="region of interest" description="Disordered" evidence="1">
    <location>
        <begin position="155"/>
        <end position="176"/>
    </location>
</feature>
<comment type="caution">
    <text evidence="2">The sequence shown here is derived from an EMBL/GenBank/DDBJ whole genome shotgun (WGS) entry which is preliminary data.</text>
</comment>
<sequence>MVAPAAMTRVMVVVTLVQLNSNVKAGILVKRYGSMKVNQFHALKAKPDAGFSFIFRKTIEEANLPLYTDPEDRAIYIATLHPKWGSLAGVLNQFPAFPSPRLLDQLIGRTWRIGQRKTPLFLILTTIDTYDQVLQGRFARKTIIQNSILANLDLDDDEDLDEPEDGMDPGAEKDAKSARLIKDATKTSAQAFGFRSDRHLWIELELGNVDVGLDTRRKKNPQQRPPQTRSWTTAAKEAPLVFAPECSS</sequence>
<feature type="compositionally biased region" description="Acidic residues" evidence="1">
    <location>
        <begin position="155"/>
        <end position="167"/>
    </location>
</feature>
<name>A0ABR1LUT0_9PEZI</name>
<reference evidence="2 3" key="1">
    <citation type="submission" date="2024-04" db="EMBL/GenBank/DDBJ databases">
        <title>Phyllosticta paracitricarpa is synonymous to the EU quarantine fungus P. citricarpa based on phylogenomic analyses.</title>
        <authorList>
            <consortium name="Lawrence Berkeley National Laboratory"/>
            <person name="Van ingen-buijs V.A."/>
            <person name="Van westerhoven A.C."/>
            <person name="Haridas S."/>
            <person name="Skiadas P."/>
            <person name="Martin F."/>
            <person name="Groenewald J.Z."/>
            <person name="Crous P.W."/>
            <person name="Seidl M.F."/>
        </authorList>
    </citation>
    <scope>NUCLEOTIDE SEQUENCE [LARGE SCALE GENOMIC DNA]</scope>
    <source>
        <strain evidence="2 3">CPC 17464</strain>
    </source>
</reference>
<evidence type="ECO:0000256" key="1">
    <source>
        <dbReference type="SAM" id="MobiDB-lite"/>
    </source>
</evidence>
<keyword evidence="3" id="KW-1185">Reference proteome</keyword>
<dbReference type="GeneID" id="92035437"/>
<accession>A0ABR1LUT0</accession>
<proteinExistence type="predicted"/>
<gene>
    <name evidence="2" type="ORF">J3D65DRAFT_657788</name>
</gene>
<evidence type="ECO:0000313" key="3">
    <source>
        <dbReference type="Proteomes" id="UP001360953"/>
    </source>
</evidence>
<protein>
    <submittedName>
        <fullName evidence="2">Uncharacterized protein</fullName>
    </submittedName>
</protein>